<dbReference type="InterPro" id="IPR014044">
    <property type="entry name" value="CAP_dom"/>
</dbReference>
<feature type="chain" id="PRO_5002841419" description="SCP domain-containing protein" evidence="2">
    <location>
        <begin position="20"/>
        <end position="420"/>
    </location>
</feature>
<dbReference type="GO" id="GO:0005615">
    <property type="term" value="C:extracellular space"/>
    <property type="evidence" value="ECO:0000318"/>
    <property type="project" value="GO_Central"/>
</dbReference>
<dbReference type="Gene3D" id="3.40.33.10">
    <property type="entry name" value="CAP"/>
    <property type="match status" value="1"/>
</dbReference>
<feature type="compositionally biased region" description="Polar residues" evidence="1">
    <location>
        <begin position="35"/>
        <end position="49"/>
    </location>
</feature>
<dbReference type="HOGENOM" id="CLU_654707_0_0_1"/>
<dbReference type="PANTHER" id="PTHR10334">
    <property type="entry name" value="CYSTEINE-RICH SECRETORY PROTEIN-RELATED"/>
    <property type="match status" value="1"/>
</dbReference>
<sequence>MKCTVLITLLSAAISSTNAEHVNNDGTNAIGDESIQLQDRTPPSRQSRLLRQERPHHRREQTVFQQQKYDANGNPIYSNDLRNWLTDPPAPSPGIVWTSGGGSTGSSPNSSPSSSNSRPNSTPSSSKFTSRMGCPSNQRKLKMDINVDTYGAETTWNVIQMSLGKVVMSNSRTYSANDSETVEQCVDSGEQYELVLHDQVGDGICCRYGNGAYALSVEENGGWYQLVNGGNFKVTKMVHLIDVVNKNPSISSRDEEWLVAHNTRREYWHKHYGKSYVPLKWSVDLAKSSRIYAEKLLSTCDSSTIEHDPNNLHGENMAKNKGSGQWGDEYPADKIVGRFIDREVDVKFPHNFHLTQALWRASRYLGCGEASKDWNGGTCRIQVCRYSKVGNCAISKDTWEEKMLADDSGCYPDCPDGGCF</sequence>
<feature type="domain" description="SCP" evidence="3">
    <location>
        <begin position="252"/>
        <end position="394"/>
    </location>
</feature>
<keyword evidence="2" id="KW-0732">Signal</keyword>
<evidence type="ECO:0000259" key="3">
    <source>
        <dbReference type="SMART" id="SM00198"/>
    </source>
</evidence>
<evidence type="ECO:0000256" key="1">
    <source>
        <dbReference type="SAM" id="MobiDB-lite"/>
    </source>
</evidence>
<reference evidence="4 5" key="1">
    <citation type="journal article" date="2004" name="Science">
        <title>The genome of the diatom Thalassiosira pseudonana: ecology, evolution, and metabolism.</title>
        <authorList>
            <person name="Armbrust E.V."/>
            <person name="Berges J.A."/>
            <person name="Bowler C."/>
            <person name="Green B.R."/>
            <person name="Martinez D."/>
            <person name="Putnam N.H."/>
            <person name="Zhou S."/>
            <person name="Allen A.E."/>
            <person name="Apt K.E."/>
            <person name="Bechner M."/>
            <person name="Brzezinski M.A."/>
            <person name="Chaal B.K."/>
            <person name="Chiovitti A."/>
            <person name="Davis A.K."/>
            <person name="Demarest M.S."/>
            <person name="Detter J.C."/>
            <person name="Glavina T."/>
            <person name="Goodstein D."/>
            <person name="Hadi M.Z."/>
            <person name="Hellsten U."/>
            <person name="Hildebrand M."/>
            <person name="Jenkins B.D."/>
            <person name="Jurka J."/>
            <person name="Kapitonov V.V."/>
            <person name="Kroger N."/>
            <person name="Lau W.W."/>
            <person name="Lane T.W."/>
            <person name="Larimer F.W."/>
            <person name="Lippmeier J.C."/>
            <person name="Lucas S."/>
            <person name="Medina M."/>
            <person name="Montsant A."/>
            <person name="Obornik M."/>
            <person name="Parker M.S."/>
            <person name="Palenik B."/>
            <person name="Pazour G.J."/>
            <person name="Richardson P.M."/>
            <person name="Rynearson T.A."/>
            <person name="Saito M.A."/>
            <person name="Schwartz D.C."/>
            <person name="Thamatrakoln K."/>
            <person name="Valentin K."/>
            <person name="Vardi A."/>
            <person name="Wilkerson F.P."/>
            <person name="Rokhsar D.S."/>
        </authorList>
    </citation>
    <scope>NUCLEOTIDE SEQUENCE [LARGE SCALE GENOMIC DNA]</scope>
    <source>
        <strain evidence="4 5">CCMP1335</strain>
    </source>
</reference>
<dbReference type="PaxDb" id="35128-Thaps23624"/>
<dbReference type="Proteomes" id="UP000001449">
    <property type="component" value="Chromosome 7"/>
</dbReference>
<evidence type="ECO:0000313" key="5">
    <source>
        <dbReference type="Proteomes" id="UP000001449"/>
    </source>
</evidence>
<protein>
    <recommendedName>
        <fullName evidence="3">SCP domain-containing protein</fullName>
    </recommendedName>
</protein>
<proteinExistence type="predicted"/>
<evidence type="ECO:0000256" key="2">
    <source>
        <dbReference type="SAM" id="SignalP"/>
    </source>
</evidence>
<dbReference type="Pfam" id="PF00188">
    <property type="entry name" value="CAP"/>
    <property type="match status" value="1"/>
</dbReference>
<name>B5YNW0_THAPS</name>
<dbReference type="InterPro" id="IPR001283">
    <property type="entry name" value="CRISP-related"/>
</dbReference>
<dbReference type="InParanoid" id="B5YNW0"/>
<dbReference type="SMART" id="SM00198">
    <property type="entry name" value="SCP"/>
    <property type="match status" value="1"/>
</dbReference>
<feature type="compositionally biased region" description="Polar residues" evidence="1">
    <location>
        <begin position="62"/>
        <end position="81"/>
    </location>
</feature>
<organism evidence="4 5">
    <name type="scientific">Thalassiosira pseudonana</name>
    <name type="common">Marine diatom</name>
    <name type="synonym">Cyclotella nana</name>
    <dbReference type="NCBI Taxonomy" id="35128"/>
    <lineage>
        <taxon>Eukaryota</taxon>
        <taxon>Sar</taxon>
        <taxon>Stramenopiles</taxon>
        <taxon>Ochrophyta</taxon>
        <taxon>Bacillariophyta</taxon>
        <taxon>Coscinodiscophyceae</taxon>
        <taxon>Thalassiosirophycidae</taxon>
        <taxon>Thalassiosirales</taxon>
        <taxon>Thalassiosiraceae</taxon>
        <taxon>Thalassiosira</taxon>
    </lineage>
</organism>
<dbReference type="AlphaFoldDB" id="B5YNW0"/>
<gene>
    <name evidence="4" type="ORF">THAPS_23624</name>
</gene>
<evidence type="ECO:0000313" key="4">
    <source>
        <dbReference type="EMBL" id="ACI64703.1"/>
    </source>
</evidence>
<dbReference type="RefSeq" id="XP_002295986.1">
    <property type="nucleotide sequence ID" value="XM_002295950.1"/>
</dbReference>
<dbReference type="OMA" id="HNTRREY"/>
<dbReference type="KEGG" id="tps:THAPS_23624"/>
<dbReference type="EMBL" id="CP001160">
    <property type="protein sequence ID" value="ACI64703.1"/>
    <property type="molecule type" value="Genomic_DNA"/>
</dbReference>
<feature type="region of interest" description="Disordered" evidence="1">
    <location>
        <begin position="24"/>
        <end position="140"/>
    </location>
</feature>
<dbReference type="GeneID" id="7447196"/>
<reference evidence="4 5" key="2">
    <citation type="journal article" date="2008" name="Nature">
        <title>The Phaeodactylum genome reveals the evolutionary history of diatom genomes.</title>
        <authorList>
            <person name="Bowler C."/>
            <person name="Allen A.E."/>
            <person name="Badger J.H."/>
            <person name="Grimwood J."/>
            <person name="Jabbari K."/>
            <person name="Kuo A."/>
            <person name="Maheswari U."/>
            <person name="Martens C."/>
            <person name="Maumus F."/>
            <person name="Otillar R.P."/>
            <person name="Rayko E."/>
            <person name="Salamov A."/>
            <person name="Vandepoele K."/>
            <person name="Beszteri B."/>
            <person name="Gruber A."/>
            <person name="Heijde M."/>
            <person name="Katinka M."/>
            <person name="Mock T."/>
            <person name="Valentin K."/>
            <person name="Verret F."/>
            <person name="Berges J.A."/>
            <person name="Brownlee C."/>
            <person name="Cadoret J.P."/>
            <person name="Chiovitti A."/>
            <person name="Choi C.J."/>
            <person name="Coesel S."/>
            <person name="De Martino A."/>
            <person name="Detter J.C."/>
            <person name="Durkin C."/>
            <person name="Falciatore A."/>
            <person name="Fournet J."/>
            <person name="Haruta M."/>
            <person name="Huysman M.J."/>
            <person name="Jenkins B.D."/>
            <person name="Jiroutova K."/>
            <person name="Jorgensen R.E."/>
            <person name="Joubert Y."/>
            <person name="Kaplan A."/>
            <person name="Kroger N."/>
            <person name="Kroth P.G."/>
            <person name="La Roche J."/>
            <person name="Lindquist E."/>
            <person name="Lommer M."/>
            <person name="Martin-Jezequel V."/>
            <person name="Lopez P.J."/>
            <person name="Lucas S."/>
            <person name="Mangogna M."/>
            <person name="McGinnis K."/>
            <person name="Medlin L.K."/>
            <person name="Montsant A."/>
            <person name="Oudot-Le Secq M.P."/>
            <person name="Napoli C."/>
            <person name="Obornik M."/>
            <person name="Parker M.S."/>
            <person name="Petit J.L."/>
            <person name="Porcel B.M."/>
            <person name="Poulsen N."/>
            <person name="Robison M."/>
            <person name="Rychlewski L."/>
            <person name="Rynearson T.A."/>
            <person name="Schmutz J."/>
            <person name="Shapiro H."/>
            <person name="Siaut M."/>
            <person name="Stanley M."/>
            <person name="Sussman M.R."/>
            <person name="Taylor A.R."/>
            <person name="Vardi A."/>
            <person name="von Dassow P."/>
            <person name="Vyverman W."/>
            <person name="Willis A."/>
            <person name="Wyrwicz L.S."/>
            <person name="Rokhsar D.S."/>
            <person name="Weissenbach J."/>
            <person name="Armbrust E.V."/>
            <person name="Green B.R."/>
            <person name="Van de Peer Y."/>
            <person name="Grigoriev I.V."/>
        </authorList>
    </citation>
    <scope>NUCLEOTIDE SEQUENCE [LARGE SCALE GENOMIC DNA]</scope>
    <source>
        <strain evidence="4 5">CCMP1335</strain>
    </source>
</reference>
<dbReference type="FunFam" id="3.40.33.10:FF:000029">
    <property type="entry name" value="Predicted protein"/>
    <property type="match status" value="1"/>
</dbReference>
<feature type="signal peptide" evidence="2">
    <location>
        <begin position="1"/>
        <end position="19"/>
    </location>
</feature>
<keyword evidence="5" id="KW-1185">Reference proteome</keyword>
<feature type="compositionally biased region" description="Low complexity" evidence="1">
    <location>
        <begin position="105"/>
        <end position="126"/>
    </location>
</feature>
<dbReference type="SUPFAM" id="SSF55797">
    <property type="entry name" value="PR-1-like"/>
    <property type="match status" value="1"/>
</dbReference>
<accession>B5YNW0</accession>
<dbReference type="InterPro" id="IPR035940">
    <property type="entry name" value="CAP_sf"/>
</dbReference>